<dbReference type="PANTHER" id="PTHR14224">
    <property type="entry name" value="SIMILAR TO PREFERENTIALLY EXPRESSED ANTIGEN IN MELANOMA-LIKE 3"/>
    <property type="match status" value="1"/>
</dbReference>
<keyword evidence="2" id="KW-0433">Leucine-rich repeat</keyword>
<reference evidence="4" key="2">
    <citation type="submission" date="2025-08" db="UniProtKB">
        <authorList>
            <consortium name="Ensembl"/>
        </authorList>
    </citation>
    <scope>IDENTIFICATION</scope>
</reference>
<dbReference type="GeneTree" id="ENSGT01030000234531"/>
<dbReference type="GO" id="GO:0045892">
    <property type="term" value="P:negative regulation of DNA-templated transcription"/>
    <property type="evidence" value="ECO:0007669"/>
    <property type="project" value="InterPro"/>
</dbReference>
<dbReference type="InterPro" id="IPR032675">
    <property type="entry name" value="LRR_dom_sf"/>
</dbReference>
<comment type="similarity">
    <text evidence="1">Belongs to the PRAME family.</text>
</comment>
<dbReference type="InterPro" id="IPR050694">
    <property type="entry name" value="LRRC14/PRAME"/>
</dbReference>
<organism evidence="4 5">
    <name type="scientific">Peromyscus maniculatus bairdii</name>
    <name type="common">Prairie deer mouse</name>
    <dbReference type="NCBI Taxonomy" id="230844"/>
    <lineage>
        <taxon>Eukaryota</taxon>
        <taxon>Metazoa</taxon>
        <taxon>Chordata</taxon>
        <taxon>Craniata</taxon>
        <taxon>Vertebrata</taxon>
        <taxon>Euteleostomi</taxon>
        <taxon>Mammalia</taxon>
        <taxon>Eutheria</taxon>
        <taxon>Euarchontoglires</taxon>
        <taxon>Glires</taxon>
        <taxon>Rodentia</taxon>
        <taxon>Myomorpha</taxon>
        <taxon>Muroidea</taxon>
        <taxon>Cricetidae</taxon>
        <taxon>Neotominae</taxon>
        <taxon>Peromyscus</taxon>
    </lineage>
</organism>
<evidence type="ECO:0000256" key="1">
    <source>
        <dbReference type="ARBA" id="ARBA00009608"/>
    </source>
</evidence>
<gene>
    <name evidence="4" type="primary">LOC102903402</name>
</gene>
<accession>A0A8C8W2R1</accession>
<evidence type="ECO:0000256" key="2">
    <source>
        <dbReference type="ARBA" id="ARBA00022614"/>
    </source>
</evidence>
<dbReference type="PIRSF" id="PIRSF038286">
    <property type="entry name" value="PRAME"/>
    <property type="match status" value="1"/>
</dbReference>
<dbReference type="GO" id="GO:0008284">
    <property type="term" value="P:positive regulation of cell population proliferation"/>
    <property type="evidence" value="ECO:0007669"/>
    <property type="project" value="InterPro"/>
</dbReference>
<dbReference type="GO" id="GO:0043066">
    <property type="term" value="P:negative regulation of apoptotic process"/>
    <property type="evidence" value="ECO:0007669"/>
    <property type="project" value="InterPro"/>
</dbReference>
<dbReference type="InterPro" id="IPR026271">
    <property type="entry name" value="PRAME"/>
</dbReference>
<proteinExistence type="inferred from homology"/>
<dbReference type="Ensembl" id="ENSPEMT00000037040.1">
    <property type="protein sequence ID" value="ENSPEMP00000032483.1"/>
    <property type="gene ID" value="ENSPEMG00000024312.1"/>
</dbReference>
<dbReference type="SUPFAM" id="SSF52047">
    <property type="entry name" value="RNI-like"/>
    <property type="match status" value="1"/>
</dbReference>
<dbReference type="PANTHER" id="PTHR14224:SF94">
    <property type="entry name" value="PRAME FAMILY MEMBER 12"/>
    <property type="match status" value="1"/>
</dbReference>
<dbReference type="GO" id="GO:0005737">
    <property type="term" value="C:cytoplasm"/>
    <property type="evidence" value="ECO:0007669"/>
    <property type="project" value="TreeGrafter"/>
</dbReference>
<dbReference type="Proteomes" id="UP000694547">
    <property type="component" value="Chromosome 1"/>
</dbReference>
<sequence>MKILLLNVLPGSSVQRSTRMSFEAPSTPLGLAVKGLLRNEALAISVLQKLPMELFLSLFKEAFKSRHMKILTAMVAEWPFACLPVGALMRDPDVMILQAVLDGVDILLMQKVDHRRSKLQVLDLRNVHNVFWDVCPGIEGVDCSKGTLSKEQAENGLPRYYLRRFLKLVTDFELRDHLDEQQTFLLQWAQQRKGSIHLCCMKMSIFATSMHIFIMELELSTVWTPVALSRFARCFGQMRNLRKLHLSCVYIDTNKDVNTPEDKEKKYSARFISQISKLNYLQHLYINGVYFSSEHMKQLFSRLQSLSIDLCEFSQSDLQHLSQCKGLFQLKHLNFCGVILLNLCPTPLQFLLENVTDTLHTLELENCSIRDSQLRALLPALSQCLHLTRVNFTDNDISTSVLKDLLQSLGNLSKLTEELYPAPLECYNDQGHFLVSKFAKMCPDFLDTIRAKREHKTISFLSRNCLKCFQRCVFDNKFSPFLYRNGRGVGRLGIQKGGGAEGL</sequence>
<evidence type="ECO:0000256" key="3">
    <source>
        <dbReference type="ARBA" id="ARBA00022737"/>
    </source>
</evidence>
<dbReference type="Gene3D" id="3.80.10.10">
    <property type="entry name" value="Ribonuclease Inhibitor"/>
    <property type="match status" value="1"/>
</dbReference>
<keyword evidence="5" id="KW-1185">Reference proteome</keyword>
<name>A0A8C8W2R1_PERMB</name>
<evidence type="ECO:0000313" key="4">
    <source>
        <dbReference type="Ensembl" id="ENSPEMP00000032483.1"/>
    </source>
</evidence>
<dbReference type="GO" id="GO:0045596">
    <property type="term" value="P:negative regulation of cell differentiation"/>
    <property type="evidence" value="ECO:0007669"/>
    <property type="project" value="InterPro"/>
</dbReference>
<protein>
    <submittedName>
        <fullName evidence="4">PRAME family member 12-like</fullName>
    </submittedName>
</protein>
<reference evidence="4" key="3">
    <citation type="submission" date="2025-09" db="UniProtKB">
        <authorList>
            <consortium name="Ensembl"/>
        </authorList>
    </citation>
    <scope>IDENTIFICATION</scope>
</reference>
<reference evidence="4 5" key="1">
    <citation type="submission" date="2018-10" db="EMBL/GenBank/DDBJ databases">
        <title>Improved assembly of the deer mouse Peromyscus maniculatus genome.</title>
        <authorList>
            <person name="Lassance J.-M."/>
            <person name="Hoekstra H.E."/>
        </authorList>
    </citation>
    <scope>NUCLEOTIDE SEQUENCE [LARGE SCALE GENOMIC DNA]</scope>
</reference>
<keyword evidence="3" id="KW-0677">Repeat</keyword>
<dbReference type="AlphaFoldDB" id="A0A8C8W2R1"/>
<evidence type="ECO:0000313" key="5">
    <source>
        <dbReference type="Proteomes" id="UP000694547"/>
    </source>
</evidence>